<gene>
    <name evidence="1" type="ORF">HMPREF0402_00668</name>
</gene>
<dbReference type="EMBL" id="AGWJ02000002">
    <property type="protein sequence ID" value="EHO83650.1"/>
    <property type="molecule type" value="Genomic_DNA"/>
</dbReference>
<name>H1PQH5_9FUSO</name>
<proteinExistence type="predicted"/>
<dbReference type="HOGENOM" id="CLU_2395466_0_0_0"/>
<dbReference type="PATRIC" id="fig|457404.5.peg.595"/>
<protein>
    <recommendedName>
        <fullName evidence="3">IraD/Gp25-like domain-containing protein</fullName>
    </recommendedName>
</protein>
<dbReference type="BioCyc" id="FSP457404-HMP:GTSQ-670-MONOMER"/>
<keyword evidence="2" id="KW-1185">Reference proteome</keyword>
<organism evidence="1 2">
    <name type="scientific">Fusobacterium ulcerans 12-1B</name>
    <dbReference type="NCBI Taxonomy" id="457404"/>
    <lineage>
        <taxon>Bacteria</taxon>
        <taxon>Fusobacteriati</taxon>
        <taxon>Fusobacteriota</taxon>
        <taxon>Fusobacteriia</taxon>
        <taxon>Fusobacteriales</taxon>
        <taxon>Fusobacteriaceae</taxon>
        <taxon>Fusobacterium</taxon>
    </lineage>
</organism>
<evidence type="ECO:0000313" key="1">
    <source>
        <dbReference type="EMBL" id="EHO83650.1"/>
    </source>
</evidence>
<evidence type="ECO:0000313" key="2">
    <source>
        <dbReference type="Proteomes" id="UP000003233"/>
    </source>
</evidence>
<dbReference type="SUPFAM" id="SSF160719">
    <property type="entry name" value="gpW/gp25-like"/>
    <property type="match status" value="1"/>
</dbReference>
<reference evidence="1 2" key="1">
    <citation type="submission" date="2012-07" db="EMBL/GenBank/DDBJ databases">
        <title>The Genome Sequence of Fusobacterium ulcerans 12_1B.</title>
        <authorList>
            <consortium name="The Broad Institute Genome Sequencing Platform"/>
            <person name="Earl A."/>
            <person name="Ward D."/>
            <person name="Feldgarden M."/>
            <person name="Gevers D."/>
            <person name="Strauss J."/>
            <person name="Ambrose C.E."/>
            <person name="Allen-Vercoe E."/>
            <person name="Walker B."/>
            <person name="Young S.K."/>
            <person name="Zeng Q."/>
            <person name="Gargeya S."/>
            <person name="Fitzgerald M."/>
            <person name="Haas B."/>
            <person name="Abouelleil A."/>
            <person name="Alvarado L."/>
            <person name="Arachchi H.M."/>
            <person name="Berlin A.M."/>
            <person name="Chapman S.B."/>
            <person name="Goldberg J."/>
            <person name="Griggs A."/>
            <person name="Gujja S."/>
            <person name="Hansen M."/>
            <person name="Howarth C."/>
            <person name="Imamovic A."/>
            <person name="Larimer J."/>
            <person name="McCowen C."/>
            <person name="Montmayeur A."/>
            <person name="Murphy C."/>
            <person name="Neiman D."/>
            <person name="Pearson M."/>
            <person name="Priest M."/>
            <person name="Roberts A."/>
            <person name="Saif S."/>
            <person name="Shea T."/>
            <person name="Sisk P."/>
            <person name="Sykes S."/>
            <person name="Wortman J."/>
            <person name="Nusbaum C."/>
            <person name="Birren B."/>
        </authorList>
    </citation>
    <scope>NUCLEOTIDE SEQUENCE [LARGE SCALE GENOMIC DNA]</scope>
    <source>
        <strain evidence="1 2">12_1B</strain>
    </source>
</reference>
<dbReference type="AlphaFoldDB" id="H1PQH5"/>
<sequence length="93" mass="10458">MVINSLKAPEVNKLSPFYQLYVLLNTVRGTVPLKRDLGIDARLTDKPITIIENVIQAELQGQIDKYIKGLRLLDVTCTPSDMGLMIECEVELK</sequence>
<accession>H1PQH5</accession>
<dbReference type="Proteomes" id="UP000003233">
    <property type="component" value="Unassembled WGS sequence"/>
</dbReference>
<dbReference type="RefSeq" id="WP_008696040.1">
    <property type="nucleotide sequence ID" value="NZ_KE161007.1"/>
</dbReference>
<evidence type="ECO:0008006" key="3">
    <source>
        <dbReference type="Google" id="ProtNLM"/>
    </source>
</evidence>
<comment type="caution">
    <text evidence="1">The sequence shown here is derived from an EMBL/GenBank/DDBJ whole genome shotgun (WGS) entry which is preliminary data.</text>
</comment>